<dbReference type="VEuPathDB" id="FungiDB:PC9H_009138"/>
<evidence type="ECO:0000313" key="2">
    <source>
        <dbReference type="Proteomes" id="UP000623687"/>
    </source>
</evidence>
<accession>A0A8H6ZSL8</accession>
<name>A0A8H6ZSL8_PLEOS</name>
<keyword evidence="2" id="KW-1185">Reference proteome</keyword>
<dbReference type="EMBL" id="JACETU010000006">
    <property type="protein sequence ID" value="KAF7426769.1"/>
    <property type="molecule type" value="Genomic_DNA"/>
</dbReference>
<protein>
    <submittedName>
        <fullName evidence="1">Uncharacterized protein</fullName>
    </submittedName>
</protein>
<comment type="caution">
    <text evidence="1">The sequence shown here is derived from an EMBL/GenBank/DDBJ whole genome shotgun (WGS) entry which is preliminary data.</text>
</comment>
<sequence length="211" mass="24185">MEHNHCRQCQGHIRVEEEHCSSLLSSQARLPFTLPPKSMHQLPELDFDGNEQPVYGAITPSKVRDDDASAFDSDTESDGTITLRANVAKLPNGRNTQSAEFPGTSVFYINKHQFHRVYPKLTQRIVQQEHRQELLHRKLRSCLLQNKQALKLFLSKEVQKISEAIDDVFAEQEVQLDCFLKDRKEELARAPESMWDFLESCLSELEHAAGV</sequence>
<proteinExistence type="predicted"/>
<gene>
    <name evidence="1" type="ORF">PC9H_009138</name>
</gene>
<dbReference type="Proteomes" id="UP000623687">
    <property type="component" value="Unassembled WGS sequence"/>
</dbReference>
<dbReference type="RefSeq" id="XP_036630073.1">
    <property type="nucleotide sequence ID" value="XM_036778645.1"/>
</dbReference>
<reference evidence="1" key="1">
    <citation type="submission" date="2019-07" db="EMBL/GenBank/DDBJ databases">
        <authorList>
            <person name="Palmer J.M."/>
        </authorList>
    </citation>
    <scope>NUCLEOTIDE SEQUENCE</scope>
    <source>
        <strain evidence="1">PC9</strain>
    </source>
</reference>
<dbReference type="AlphaFoldDB" id="A0A8H6ZSL8"/>
<dbReference type="GeneID" id="59378956"/>
<evidence type="ECO:0000313" key="1">
    <source>
        <dbReference type="EMBL" id="KAF7426769.1"/>
    </source>
</evidence>
<organism evidence="1 2">
    <name type="scientific">Pleurotus ostreatus</name>
    <name type="common">Oyster mushroom</name>
    <name type="synonym">White-rot fungus</name>
    <dbReference type="NCBI Taxonomy" id="5322"/>
    <lineage>
        <taxon>Eukaryota</taxon>
        <taxon>Fungi</taxon>
        <taxon>Dikarya</taxon>
        <taxon>Basidiomycota</taxon>
        <taxon>Agaricomycotina</taxon>
        <taxon>Agaricomycetes</taxon>
        <taxon>Agaricomycetidae</taxon>
        <taxon>Agaricales</taxon>
        <taxon>Pleurotineae</taxon>
        <taxon>Pleurotaceae</taxon>
        <taxon>Pleurotus</taxon>
    </lineage>
</organism>